<dbReference type="AlphaFoldDB" id="A0A381U911"/>
<dbReference type="EMBL" id="UINC01005973">
    <property type="protein sequence ID" value="SVA24700.1"/>
    <property type="molecule type" value="Genomic_DNA"/>
</dbReference>
<protein>
    <submittedName>
        <fullName evidence="1">Uncharacterized protein</fullName>
    </submittedName>
</protein>
<sequence length="64" mass="7721">MYIRRLGEQEILAQNIRRAEVMFSYHRSLILRDIMKQDAKFISELQEGFPPTEEFPTLTWQNHP</sequence>
<reference evidence="1" key="1">
    <citation type="submission" date="2018-05" db="EMBL/GenBank/DDBJ databases">
        <authorList>
            <person name="Lanie J.A."/>
            <person name="Ng W.-L."/>
            <person name="Kazmierczak K.M."/>
            <person name="Andrzejewski T.M."/>
            <person name="Davidsen T.M."/>
            <person name="Wayne K.J."/>
            <person name="Tettelin H."/>
            <person name="Glass J.I."/>
            <person name="Rusch D."/>
            <person name="Podicherti R."/>
            <person name="Tsui H.-C.T."/>
            <person name="Winkler M.E."/>
        </authorList>
    </citation>
    <scope>NUCLEOTIDE SEQUENCE</scope>
</reference>
<accession>A0A381U911</accession>
<name>A0A381U911_9ZZZZ</name>
<organism evidence="1">
    <name type="scientific">marine metagenome</name>
    <dbReference type="NCBI Taxonomy" id="408172"/>
    <lineage>
        <taxon>unclassified sequences</taxon>
        <taxon>metagenomes</taxon>
        <taxon>ecological metagenomes</taxon>
    </lineage>
</organism>
<gene>
    <name evidence="1" type="ORF">METZ01_LOCUS77554</name>
</gene>
<evidence type="ECO:0000313" key="1">
    <source>
        <dbReference type="EMBL" id="SVA24700.1"/>
    </source>
</evidence>
<proteinExistence type="predicted"/>